<evidence type="ECO:0000313" key="2">
    <source>
        <dbReference type="EMBL" id="KAK9766089.1"/>
    </source>
</evidence>
<accession>A0ABR2WX90</accession>
<name>A0ABR2WX90_9FUNG</name>
<proteinExistence type="predicted"/>
<feature type="compositionally biased region" description="Polar residues" evidence="1">
    <location>
        <begin position="321"/>
        <end position="371"/>
    </location>
</feature>
<feature type="region of interest" description="Disordered" evidence="1">
    <location>
        <begin position="321"/>
        <end position="379"/>
    </location>
</feature>
<evidence type="ECO:0000256" key="1">
    <source>
        <dbReference type="SAM" id="MobiDB-lite"/>
    </source>
</evidence>
<dbReference type="EMBL" id="JASJQH010000191">
    <property type="protein sequence ID" value="KAK9766089.1"/>
    <property type="molecule type" value="Genomic_DNA"/>
</dbReference>
<organism evidence="2 3">
    <name type="scientific">Basidiobolus ranarum</name>
    <dbReference type="NCBI Taxonomy" id="34480"/>
    <lineage>
        <taxon>Eukaryota</taxon>
        <taxon>Fungi</taxon>
        <taxon>Fungi incertae sedis</taxon>
        <taxon>Zoopagomycota</taxon>
        <taxon>Entomophthoromycotina</taxon>
        <taxon>Basidiobolomycetes</taxon>
        <taxon>Basidiobolales</taxon>
        <taxon>Basidiobolaceae</taxon>
        <taxon>Basidiobolus</taxon>
    </lineage>
</organism>
<keyword evidence="3" id="KW-1185">Reference proteome</keyword>
<dbReference type="Proteomes" id="UP001479436">
    <property type="component" value="Unassembled WGS sequence"/>
</dbReference>
<comment type="caution">
    <text evidence="2">The sequence shown here is derived from an EMBL/GenBank/DDBJ whole genome shotgun (WGS) entry which is preliminary data.</text>
</comment>
<reference evidence="2 3" key="1">
    <citation type="submission" date="2023-04" db="EMBL/GenBank/DDBJ databases">
        <title>Genome of Basidiobolus ranarum AG-B5.</title>
        <authorList>
            <person name="Stajich J.E."/>
            <person name="Carter-House D."/>
            <person name="Gryganskyi A."/>
        </authorList>
    </citation>
    <scope>NUCLEOTIDE SEQUENCE [LARGE SCALE GENOMIC DNA]</scope>
    <source>
        <strain evidence="2 3">AG-B5</strain>
    </source>
</reference>
<evidence type="ECO:0000313" key="3">
    <source>
        <dbReference type="Proteomes" id="UP001479436"/>
    </source>
</evidence>
<protein>
    <submittedName>
        <fullName evidence="2">Uncharacterized protein</fullName>
    </submittedName>
</protein>
<sequence length="379" mass="42427">MSSESASSISQSTCKRKLPSSFESVSLLENSNKTDDSWKDVNANIRKMDALYDASFYTWLKNEENVLVTSVYLHRIANEYNLERIVAALQWLIAEWRIESVVLLVRHITLDWAVPLPDMTEQAVQTVLDLAERRRAHLVKDLTKKWTCNSMAQLAGGLMNGWVCMKQKERFLAALTFDWDFRRLSEFFSYLQTSANLDYRIKVSLLQEAVRRDKVRHAKYSTSAKSPTVLSPPRRRRSRQISNLACKKVKTCPGSQDDIEMFTQVSEDSHKSGVSSGSLTTECISSLGPTNPLADITGTRYILEAGIDCCCPSNTSCSHQARHTSGASSSKTDSPSTEIVDSIVISPTNEDSLSAKTNLPNPENSNPQSQTSKRRTSLI</sequence>
<gene>
    <name evidence="2" type="ORF">K7432_005086</name>
</gene>